<feature type="chain" id="PRO_5005217502" description="Copper chaperone PCu(A)C" evidence="1">
    <location>
        <begin position="26"/>
        <end position="153"/>
    </location>
</feature>
<reference evidence="3" key="1">
    <citation type="submission" date="2015-05" db="EMBL/GenBank/DDBJ databases">
        <authorList>
            <person name="Rodrigo-Torres Lidia"/>
            <person name="Arahal R.David."/>
        </authorList>
    </citation>
    <scope>NUCLEOTIDE SEQUENCE [LARGE SCALE GENOMIC DNA]</scope>
    <source>
        <strain evidence="3">CECT 7321</strain>
    </source>
</reference>
<name>A0A0H5DDI1_9RHOB</name>
<evidence type="ECO:0000256" key="1">
    <source>
        <dbReference type="SAM" id="SignalP"/>
    </source>
</evidence>
<keyword evidence="1" id="KW-0732">Signal</keyword>
<organism evidence="2 3">
    <name type="scientific">Phaeobacter italicus</name>
    <dbReference type="NCBI Taxonomy" id="481446"/>
    <lineage>
        <taxon>Bacteria</taxon>
        <taxon>Pseudomonadati</taxon>
        <taxon>Pseudomonadota</taxon>
        <taxon>Alphaproteobacteria</taxon>
        <taxon>Rhodobacterales</taxon>
        <taxon>Roseobacteraceae</taxon>
        <taxon>Phaeobacter</taxon>
    </lineage>
</organism>
<gene>
    <name evidence="2" type="ORF">NIT7321_00411</name>
</gene>
<protein>
    <recommendedName>
        <fullName evidence="4">Copper chaperone PCu(A)C</fullName>
    </recommendedName>
</protein>
<evidence type="ECO:0000313" key="2">
    <source>
        <dbReference type="EMBL" id="CRL09580.1"/>
    </source>
</evidence>
<dbReference type="STRING" id="481446.NIT7645_02289"/>
<dbReference type="GeneID" id="39472294"/>
<dbReference type="EMBL" id="CVRL01000004">
    <property type="protein sequence ID" value="CRL09580.1"/>
    <property type="molecule type" value="Genomic_DNA"/>
</dbReference>
<evidence type="ECO:0008006" key="4">
    <source>
        <dbReference type="Google" id="ProtNLM"/>
    </source>
</evidence>
<dbReference type="AlphaFoldDB" id="A0A0H5DDI1"/>
<dbReference type="InterPro" id="IPR036182">
    <property type="entry name" value="PCuAC_sf"/>
</dbReference>
<dbReference type="Proteomes" id="UP000043764">
    <property type="component" value="Unassembled WGS sequence"/>
</dbReference>
<evidence type="ECO:0000313" key="3">
    <source>
        <dbReference type="Proteomes" id="UP000043764"/>
    </source>
</evidence>
<feature type="signal peptide" evidence="1">
    <location>
        <begin position="1"/>
        <end position="25"/>
    </location>
</feature>
<accession>A0A0H5DDI1</accession>
<sequence>MMRFTRHVLVMGLIGSTVATLPAHADGVEQSLEGLYGIYISKLCVTSGLQDGDAEIEMVFENTSAEMVFLDGVASDVSSGGELYFKDLVGSTIAQNGFGIDEGEILDVSSSHIGARLTDLKQDLSPGDHPTVFLNFRHGTLEVSAHVLPRGQC</sequence>
<proteinExistence type="predicted"/>
<keyword evidence="3" id="KW-1185">Reference proteome</keyword>
<dbReference type="SUPFAM" id="SSF110087">
    <property type="entry name" value="DR1885-like metal-binding protein"/>
    <property type="match status" value="1"/>
</dbReference>
<dbReference type="RefSeq" id="WP_050672440.1">
    <property type="nucleotide sequence ID" value="NZ_CVRL01000004.1"/>
</dbReference>